<dbReference type="GO" id="GO:0031012">
    <property type="term" value="C:extracellular matrix"/>
    <property type="evidence" value="ECO:0007669"/>
    <property type="project" value="TreeGrafter"/>
</dbReference>
<proteinExistence type="predicted"/>
<dbReference type="PANTHER" id="PTHR12236:SF94">
    <property type="entry name" value="CCP84AA-RELATED"/>
    <property type="match status" value="1"/>
</dbReference>
<evidence type="ECO:0000256" key="3">
    <source>
        <dbReference type="PROSITE-ProRule" id="PRU00497"/>
    </source>
</evidence>
<dbReference type="InterPro" id="IPR031311">
    <property type="entry name" value="CHIT_BIND_RR_consensus"/>
</dbReference>
<evidence type="ECO:0000256" key="2">
    <source>
        <dbReference type="ARBA" id="ARBA00022737"/>
    </source>
</evidence>
<keyword evidence="1 3" id="KW-0193">Cuticle</keyword>
<dbReference type="PROSITE" id="PS51155">
    <property type="entry name" value="CHIT_BIND_RR_2"/>
    <property type="match status" value="1"/>
</dbReference>
<sequence>PVPQTEYSSRTLRSGRTNQYANFVMFCSYSSAHIHEMAFKYFAVALLIGAAQAGIISVQEQHAIPLEHHQHHEAAALYHAPAQVAHVAHAPVPQTVHLLQKQHVAHEQYPSDPHPQYNFAYDVQDAVSGDSKRQSESRDGDVVHGEYSLNDADGFRRTVKYTADSVNGFNAVVEREPLTHKVVAAAPVQYHHAPVAVAPVQYHHAPVHAHQEYAAVPVQHQVAAHTSYEAPLPHHEEQQHYYHH</sequence>
<dbReference type="InterPro" id="IPR000618">
    <property type="entry name" value="Insect_cuticle"/>
</dbReference>
<dbReference type="PRINTS" id="PR00947">
    <property type="entry name" value="CUTICLE"/>
</dbReference>
<dbReference type="InterPro" id="IPR051217">
    <property type="entry name" value="Insect_Cuticle_Struc_Prot"/>
</dbReference>
<keyword evidence="2" id="KW-0677">Repeat</keyword>
<evidence type="ECO:0000256" key="1">
    <source>
        <dbReference type="ARBA" id="ARBA00022460"/>
    </source>
</evidence>
<reference evidence="4" key="2">
    <citation type="journal article" date="2015" name="Gigascience">
        <title>Reconstructing a comprehensive transcriptome assembly of a white-pupal translocated strain of the pest fruit fly Bactrocera cucurbitae.</title>
        <authorList>
            <person name="Sim S.B."/>
            <person name="Calla B."/>
            <person name="Hall B."/>
            <person name="DeRego T."/>
            <person name="Geib S.M."/>
        </authorList>
    </citation>
    <scope>NUCLEOTIDE SEQUENCE</scope>
</reference>
<protein>
    <submittedName>
        <fullName evidence="4">Pupal cuticle protein Edg-84A</fullName>
    </submittedName>
</protein>
<organism evidence="4">
    <name type="scientific">Zeugodacus cucurbitae</name>
    <name type="common">Melon fruit fly</name>
    <name type="synonym">Bactrocera cucurbitae</name>
    <dbReference type="NCBI Taxonomy" id="28588"/>
    <lineage>
        <taxon>Eukaryota</taxon>
        <taxon>Metazoa</taxon>
        <taxon>Ecdysozoa</taxon>
        <taxon>Arthropoda</taxon>
        <taxon>Hexapoda</taxon>
        <taxon>Insecta</taxon>
        <taxon>Pterygota</taxon>
        <taxon>Neoptera</taxon>
        <taxon>Endopterygota</taxon>
        <taxon>Diptera</taxon>
        <taxon>Brachycera</taxon>
        <taxon>Muscomorpha</taxon>
        <taxon>Tephritoidea</taxon>
        <taxon>Tephritidae</taxon>
        <taxon>Zeugodacus</taxon>
        <taxon>Zeugodacus</taxon>
    </lineage>
</organism>
<dbReference type="AlphaFoldDB" id="A0A0A1WUN8"/>
<accession>A0A0A1WUN8</accession>
<dbReference type="Pfam" id="PF00379">
    <property type="entry name" value="Chitin_bind_4"/>
    <property type="match status" value="1"/>
</dbReference>
<evidence type="ECO:0000313" key="4">
    <source>
        <dbReference type="EMBL" id="JAD02158.1"/>
    </source>
</evidence>
<dbReference type="PROSITE" id="PS00233">
    <property type="entry name" value="CHIT_BIND_RR_1"/>
    <property type="match status" value="1"/>
</dbReference>
<dbReference type="GO" id="GO:0042302">
    <property type="term" value="F:structural constituent of cuticle"/>
    <property type="evidence" value="ECO:0007669"/>
    <property type="project" value="UniProtKB-UniRule"/>
</dbReference>
<dbReference type="PANTHER" id="PTHR12236">
    <property type="entry name" value="STRUCTURAL CONTITUENT OF CUTICLE"/>
    <property type="match status" value="1"/>
</dbReference>
<gene>
    <name evidence="4" type="primary">Edg84A_2</name>
    <name evidence="4" type="ORF">g.57981</name>
</gene>
<name>A0A0A1WUN8_ZEUCU</name>
<dbReference type="EMBL" id="GBXI01012134">
    <property type="protein sequence ID" value="JAD02158.1"/>
    <property type="molecule type" value="Transcribed_RNA"/>
</dbReference>
<reference evidence="4" key="1">
    <citation type="submission" date="2014-11" db="EMBL/GenBank/DDBJ databases">
        <authorList>
            <person name="Geib S."/>
        </authorList>
    </citation>
    <scope>NUCLEOTIDE SEQUENCE</scope>
</reference>
<feature type="non-terminal residue" evidence="4">
    <location>
        <position position="1"/>
    </location>
</feature>
<dbReference type="GO" id="GO:0005615">
    <property type="term" value="C:extracellular space"/>
    <property type="evidence" value="ECO:0007669"/>
    <property type="project" value="TreeGrafter"/>
</dbReference>